<dbReference type="SUPFAM" id="SSF81891">
    <property type="entry name" value="Poly A polymerase C-terminal region-like"/>
    <property type="match status" value="1"/>
</dbReference>
<dbReference type="EMBL" id="CP034413">
    <property type="protein sequence ID" value="QCI60757.1"/>
    <property type="molecule type" value="Genomic_DNA"/>
</dbReference>
<evidence type="ECO:0000313" key="15">
    <source>
        <dbReference type="Proteomes" id="UP000298642"/>
    </source>
</evidence>
<keyword evidence="2 9" id="KW-0808">Transferase</keyword>
<dbReference type="PANTHER" id="PTHR46173">
    <property type="entry name" value="CCA TRNA NUCLEOTIDYLTRANSFERASE 1, MITOCHONDRIAL"/>
    <property type="match status" value="1"/>
</dbReference>
<dbReference type="KEGG" id="obj:EIO64_17355"/>
<protein>
    <submittedName>
        <fullName evidence="14">HD domain-containing protein</fullName>
    </submittedName>
</protein>
<evidence type="ECO:0000259" key="12">
    <source>
        <dbReference type="Pfam" id="PF12627"/>
    </source>
</evidence>
<keyword evidence="3" id="KW-0819">tRNA processing</keyword>
<dbReference type="Pfam" id="PF01966">
    <property type="entry name" value="HD"/>
    <property type="match status" value="1"/>
</dbReference>
<dbReference type="CDD" id="cd05398">
    <property type="entry name" value="NT_ClassII-CCAase"/>
    <property type="match status" value="1"/>
</dbReference>
<evidence type="ECO:0000256" key="8">
    <source>
        <dbReference type="ARBA" id="ARBA00022884"/>
    </source>
</evidence>
<comment type="similarity">
    <text evidence="9">Belongs to the tRNA nucleotidyltransferase/poly(A) polymerase family.</text>
</comment>
<evidence type="ECO:0000256" key="2">
    <source>
        <dbReference type="ARBA" id="ARBA00022679"/>
    </source>
</evidence>
<dbReference type="Gene3D" id="3.30.460.10">
    <property type="entry name" value="Beta Polymerase, domain 2"/>
    <property type="match status" value="1"/>
</dbReference>
<comment type="cofactor">
    <cofactor evidence="1">
        <name>Mg(2+)</name>
        <dbReference type="ChEBI" id="CHEBI:18420"/>
    </cofactor>
</comment>
<dbReference type="Proteomes" id="UP000298642">
    <property type="component" value="Chromosome"/>
</dbReference>
<feature type="domain" description="HD" evidence="11">
    <location>
        <begin position="241"/>
        <end position="359"/>
    </location>
</feature>
<dbReference type="GO" id="GO:0000166">
    <property type="term" value="F:nucleotide binding"/>
    <property type="evidence" value="ECO:0007669"/>
    <property type="project" value="UniProtKB-KW"/>
</dbReference>
<dbReference type="PANTHER" id="PTHR46173:SF1">
    <property type="entry name" value="CCA TRNA NUCLEOTIDYLTRANSFERASE 1, MITOCHONDRIAL"/>
    <property type="match status" value="1"/>
</dbReference>
<dbReference type="GO" id="GO:0016779">
    <property type="term" value="F:nucleotidyltransferase activity"/>
    <property type="evidence" value="ECO:0007669"/>
    <property type="project" value="UniProtKB-KW"/>
</dbReference>
<evidence type="ECO:0000256" key="1">
    <source>
        <dbReference type="ARBA" id="ARBA00001946"/>
    </source>
</evidence>
<dbReference type="InterPro" id="IPR032828">
    <property type="entry name" value="PolyA_RNA-bd"/>
</dbReference>
<dbReference type="AlphaFoldDB" id="A0A4D7B2Z3"/>
<proteinExistence type="inferred from homology"/>
<dbReference type="Pfam" id="PF01743">
    <property type="entry name" value="PolyA_pol"/>
    <property type="match status" value="1"/>
</dbReference>
<evidence type="ECO:0000256" key="5">
    <source>
        <dbReference type="ARBA" id="ARBA00022723"/>
    </source>
</evidence>
<feature type="domain" description="Poly A polymerase head" evidence="10">
    <location>
        <begin position="25"/>
        <end position="145"/>
    </location>
</feature>
<dbReference type="GeneID" id="89520931"/>
<evidence type="ECO:0000256" key="4">
    <source>
        <dbReference type="ARBA" id="ARBA00022695"/>
    </source>
</evidence>
<keyword evidence="6" id="KW-0547">Nucleotide-binding</keyword>
<keyword evidence="8 9" id="KW-0694">RNA-binding</keyword>
<dbReference type="GO" id="GO:0000049">
    <property type="term" value="F:tRNA binding"/>
    <property type="evidence" value="ECO:0007669"/>
    <property type="project" value="TreeGrafter"/>
</dbReference>
<feature type="domain" description="tRNA nucleotidyltransferase/poly(A) polymerase RNA and SrmB- binding" evidence="12">
    <location>
        <begin position="172"/>
        <end position="215"/>
    </location>
</feature>
<dbReference type="GO" id="GO:0046872">
    <property type="term" value="F:metal ion binding"/>
    <property type="evidence" value="ECO:0007669"/>
    <property type="project" value="UniProtKB-KW"/>
</dbReference>
<sequence length="444" mass="49141">MTTVTIPAPVGEILKTLEAAGYGAWCVGGCVRDALLDRMPGDWDVTTSARPEETMALFAGRAVPTGLRHGTVTVKTEQGGVEITTLRRDGAYRDHRRPETVTFTDSLEEDLRRRDFTINAMAADLQGTLYDPLGGRADLTAKVLRCVGEPDRRFGEDALRILRGLRFAAELGVTVHPDTAVAIHRNRELLRAIAPERIWAELKKLVSGKWAAEVLRAYPDVAGVFWPEILPMVGFDQRNGHHCYDVWEHTLHAMEKVKPEPELRLTMLLHDIGKPNCFTVDGLGCGHFYGHPAESARMAEAMLGRLRAETVLRETVVQLVAWHDRNIPRTRPGVARALGALGERDLRRLLDVKRADNLAQAPAYRFLQGEIDRAECILDQLLVEGACVSLRQLAVNGRDLLAMGLSGPAVGQTLRELLNAVLDDSLPNERHALLAAVRDRAHRS</sequence>
<feature type="domain" description="CCA-adding enzyme C-terminal" evidence="13">
    <location>
        <begin position="387"/>
        <end position="437"/>
    </location>
</feature>
<evidence type="ECO:0000313" key="14">
    <source>
        <dbReference type="EMBL" id="QCI60757.1"/>
    </source>
</evidence>
<dbReference type="Pfam" id="PF12627">
    <property type="entry name" value="PolyA_pol_RNAbd"/>
    <property type="match status" value="1"/>
</dbReference>
<dbReference type="CDD" id="cd00077">
    <property type="entry name" value="HDc"/>
    <property type="match status" value="1"/>
</dbReference>
<keyword evidence="7" id="KW-0460">Magnesium</keyword>
<dbReference type="Gene3D" id="1.10.3090.10">
    <property type="entry name" value="cca-adding enzyme, domain 2"/>
    <property type="match status" value="1"/>
</dbReference>
<gene>
    <name evidence="14" type="ORF">EIO64_17355</name>
</gene>
<dbReference type="InterPro" id="IPR050264">
    <property type="entry name" value="Bact_CCA-adding_enz_type3_sf"/>
</dbReference>
<dbReference type="RefSeq" id="WP_119310890.1">
    <property type="nucleotide sequence ID" value="NZ_CP034413.3"/>
</dbReference>
<evidence type="ECO:0000259" key="11">
    <source>
        <dbReference type="Pfam" id="PF01966"/>
    </source>
</evidence>
<dbReference type="Gene3D" id="1.10.246.80">
    <property type="match status" value="1"/>
</dbReference>
<name>A0A4D7B2Z3_9FIRM</name>
<reference evidence="15" key="1">
    <citation type="submission" date="2018-12" db="EMBL/GenBank/DDBJ databases">
        <title>Dusodibacter welbiota gen. nov., sp. nov., isolated from human faeces and emended description of the Oscillibacter genus.</title>
        <authorList>
            <person name="Le Roy T."/>
            <person name="Van der Smissen P."/>
            <person name="Delzenne N."/>
            <person name="Muccioli G."/>
            <person name="Collet J.F."/>
            <person name="Cani P.D."/>
        </authorList>
    </citation>
    <scope>NUCLEOTIDE SEQUENCE [LARGE SCALE GENOMIC DNA]</scope>
    <source>
        <strain evidence="15">J115</strain>
    </source>
</reference>
<keyword evidence="15" id="KW-1185">Reference proteome</keyword>
<dbReference type="InterPro" id="IPR032810">
    <property type="entry name" value="CCA-adding_enz_C"/>
</dbReference>
<evidence type="ECO:0000256" key="7">
    <source>
        <dbReference type="ARBA" id="ARBA00022842"/>
    </source>
</evidence>
<dbReference type="InterPro" id="IPR003607">
    <property type="entry name" value="HD/PDEase_dom"/>
</dbReference>
<dbReference type="Pfam" id="PF13735">
    <property type="entry name" value="tRNA_NucTran2_2"/>
    <property type="match status" value="1"/>
</dbReference>
<evidence type="ECO:0000256" key="3">
    <source>
        <dbReference type="ARBA" id="ARBA00022694"/>
    </source>
</evidence>
<evidence type="ECO:0000259" key="10">
    <source>
        <dbReference type="Pfam" id="PF01743"/>
    </source>
</evidence>
<dbReference type="GO" id="GO:0008033">
    <property type="term" value="P:tRNA processing"/>
    <property type="evidence" value="ECO:0007669"/>
    <property type="project" value="UniProtKB-KW"/>
</dbReference>
<dbReference type="InterPro" id="IPR002646">
    <property type="entry name" value="PolA_pol_head_dom"/>
</dbReference>
<dbReference type="SUPFAM" id="SSF81301">
    <property type="entry name" value="Nucleotidyltransferase"/>
    <property type="match status" value="1"/>
</dbReference>
<dbReference type="InterPro" id="IPR006674">
    <property type="entry name" value="HD_domain"/>
</dbReference>
<evidence type="ECO:0000256" key="9">
    <source>
        <dbReference type="RuleBase" id="RU003953"/>
    </source>
</evidence>
<organism evidence="14 15">
    <name type="scientific">Dysosmobacter welbionis</name>
    <dbReference type="NCBI Taxonomy" id="2093857"/>
    <lineage>
        <taxon>Bacteria</taxon>
        <taxon>Bacillati</taxon>
        <taxon>Bacillota</taxon>
        <taxon>Clostridia</taxon>
        <taxon>Eubacteriales</taxon>
        <taxon>Oscillospiraceae</taxon>
        <taxon>Dysosmobacter</taxon>
    </lineage>
</organism>
<evidence type="ECO:0000256" key="6">
    <source>
        <dbReference type="ARBA" id="ARBA00022741"/>
    </source>
</evidence>
<accession>A0A4D7B2Z3</accession>
<keyword evidence="4" id="KW-0548">Nucleotidyltransferase</keyword>
<keyword evidence="5" id="KW-0479">Metal-binding</keyword>
<evidence type="ECO:0000259" key="13">
    <source>
        <dbReference type="Pfam" id="PF13735"/>
    </source>
</evidence>
<dbReference type="InterPro" id="IPR043519">
    <property type="entry name" value="NT_sf"/>
</dbReference>